<keyword evidence="4" id="KW-1185">Reference proteome</keyword>
<sequence>MIKANKRRARIFVFDSGVGGLSVLRELIALYGNADYHYYADNALFPYGDLSADALQNRVLELLEKPLGEGNYDLCVIACNTASTQVLPILRTNYELPFVGTVPAIKPACQKSKTGLISVLATPAAVSRDYTHNLIREFASRCRVNLVGAPRLAELVEEVLAGGRVS</sequence>
<dbReference type="EnsemblMetazoa" id="CapteT143539">
    <property type="protein sequence ID" value="CapteP143539"/>
    <property type="gene ID" value="CapteG143539"/>
</dbReference>
<evidence type="ECO:0000313" key="4">
    <source>
        <dbReference type="Proteomes" id="UP000014760"/>
    </source>
</evidence>
<dbReference type="EMBL" id="KB307457">
    <property type="protein sequence ID" value="ELT98912.1"/>
    <property type="molecule type" value="Genomic_DNA"/>
</dbReference>
<dbReference type="AlphaFoldDB" id="R7TZ67"/>
<dbReference type="PROSITE" id="PS00923">
    <property type="entry name" value="ASP_GLU_RACEMASE_1"/>
    <property type="match status" value="1"/>
</dbReference>
<dbReference type="OrthoDB" id="408517at2759"/>
<dbReference type="PANTHER" id="PTHR21198:SF2">
    <property type="entry name" value="GLUTAMATE RACEMASE"/>
    <property type="match status" value="1"/>
</dbReference>
<evidence type="ECO:0000256" key="1">
    <source>
        <dbReference type="ARBA" id="ARBA00023235"/>
    </source>
</evidence>
<dbReference type="InterPro" id="IPR015942">
    <property type="entry name" value="Asp/Glu/hydantoin_racemase"/>
</dbReference>
<accession>R7TZ67</accession>
<dbReference type="Gene3D" id="3.40.50.1860">
    <property type="match status" value="1"/>
</dbReference>
<dbReference type="Pfam" id="PF01177">
    <property type="entry name" value="Asp_Glu_race"/>
    <property type="match status" value="1"/>
</dbReference>
<keyword evidence="1" id="KW-0413">Isomerase</keyword>
<evidence type="ECO:0000313" key="3">
    <source>
        <dbReference type="EnsemblMetazoa" id="CapteP143539"/>
    </source>
</evidence>
<dbReference type="InterPro" id="IPR001920">
    <property type="entry name" value="Asp/Glu_race"/>
</dbReference>
<reference evidence="2 4" key="2">
    <citation type="journal article" date="2013" name="Nature">
        <title>Insights into bilaterian evolution from three spiralian genomes.</title>
        <authorList>
            <person name="Simakov O."/>
            <person name="Marletaz F."/>
            <person name="Cho S.J."/>
            <person name="Edsinger-Gonzales E."/>
            <person name="Havlak P."/>
            <person name="Hellsten U."/>
            <person name="Kuo D.H."/>
            <person name="Larsson T."/>
            <person name="Lv J."/>
            <person name="Arendt D."/>
            <person name="Savage R."/>
            <person name="Osoegawa K."/>
            <person name="de Jong P."/>
            <person name="Grimwood J."/>
            <person name="Chapman J.A."/>
            <person name="Shapiro H."/>
            <person name="Aerts A."/>
            <person name="Otillar R.P."/>
            <person name="Terry A.Y."/>
            <person name="Boore J.L."/>
            <person name="Grigoriev I.V."/>
            <person name="Lindberg D.R."/>
            <person name="Seaver E.C."/>
            <person name="Weisblat D.A."/>
            <person name="Putnam N.H."/>
            <person name="Rokhsar D.S."/>
        </authorList>
    </citation>
    <scope>NUCLEOTIDE SEQUENCE</scope>
    <source>
        <strain evidence="2 4">I ESC-2004</strain>
    </source>
</reference>
<organism evidence="2">
    <name type="scientific">Capitella teleta</name>
    <name type="common">Polychaete worm</name>
    <dbReference type="NCBI Taxonomy" id="283909"/>
    <lineage>
        <taxon>Eukaryota</taxon>
        <taxon>Metazoa</taxon>
        <taxon>Spiralia</taxon>
        <taxon>Lophotrochozoa</taxon>
        <taxon>Annelida</taxon>
        <taxon>Polychaeta</taxon>
        <taxon>Sedentaria</taxon>
        <taxon>Scolecida</taxon>
        <taxon>Capitellidae</taxon>
        <taxon>Capitella</taxon>
    </lineage>
</organism>
<dbReference type="Proteomes" id="UP000014760">
    <property type="component" value="Unassembled WGS sequence"/>
</dbReference>
<dbReference type="PANTHER" id="PTHR21198">
    <property type="entry name" value="GLUTAMATE RACEMASE"/>
    <property type="match status" value="1"/>
</dbReference>
<dbReference type="InterPro" id="IPR018187">
    <property type="entry name" value="Asp/Glu_racemase_AS_1"/>
</dbReference>
<name>R7TZ67_CAPTE</name>
<protein>
    <submittedName>
        <fullName evidence="2 3">Uncharacterized protein</fullName>
    </submittedName>
</protein>
<dbReference type="SUPFAM" id="SSF53681">
    <property type="entry name" value="Aspartate/glutamate racemase"/>
    <property type="match status" value="2"/>
</dbReference>
<gene>
    <name evidence="2" type="ORF">CAPTEDRAFT_143539</name>
</gene>
<proteinExistence type="predicted"/>
<dbReference type="EMBL" id="AMQN01048653">
    <property type="status" value="NOT_ANNOTATED_CDS"/>
    <property type="molecule type" value="Genomic_DNA"/>
</dbReference>
<reference evidence="3" key="3">
    <citation type="submission" date="2015-06" db="UniProtKB">
        <authorList>
            <consortium name="EnsemblMetazoa"/>
        </authorList>
    </citation>
    <scope>IDENTIFICATION</scope>
</reference>
<dbReference type="GO" id="GO:0008881">
    <property type="term" value="F:glutamate racemase activity"/>
    <property type="evidence" value="ECO:0007669"/>
    <property type="project" value="TreeGrafter"/>
</dbReference>
<dbReference type="HOGENOM" id="CLU_052344_2_0_1"/>
<evidence type="ECO:0000313" key="2">
    <source>
        <dbReference type="EMBL" id="ELT98912.1"/>
    </source>
</evidence>
<feature type="non-terminal residue" evidence="2">
    <location>
        <position position="166"/>
    </location>
</feature>
<reference evidence="4" key="1">
    <citation type="submission" date="2012-12" db="EMBL/GenBank/DDBJ databases">
        <authorList>
            <person name="Hellsten U."/>
            <person name="Grimwood J."/>
            <person name="Chapman J.A."/>
            <person name="Shapiro H."/>
            <person name="Aerts A."/>
            <person name="Otillar R.P."/>
            <person name="Terry A.Y."/>
            <person name="Boore J.L."/>
            <person name="Simakov O."/>
            <person name="Marletaz F."/>
            <person name="Cho S.-J."/>
            <person name="Edsinger-Gonzales E."/>
            <person name="Havlak P."/>
            <person name="Kuo D.-H."/>
            <person name="Larsson T."/>
            <person name="Lv J."/>
            <person name="Arendt D."/>
            <person name="Savage R."/>
            <person name="Osoegawa K."/>
            <person name="de Jong P."/>
            <person name="Lindberg D.R."/>
            <person name="Seaver E.C."/>
            <person name="Weisblat D.A."/>
            <person name="Putnam N.H."/>
            <person name="Grigoriev I.V."/>
            <person name="Rokhsar D.S."/>
        </authorList>
    </citation>
    <scope>NUCLEOTIDE SEQUENCE</scope>
    <source>
        <strain evidence="4">I ESC-2004</strain>
    </source>
</reference>